<reference evidence="3" key="2">
    <citation type="submission" date="2021-04" db="EMBL/GenBank/DDBJ databases">
        <authorList>
            <person name="Gilroy R."/>
        </authorList>
    </citation>
    <scope>NUCLEOTIDE SEQUENCE</scope>
    <source>
        <strain evidence="3">CHK196-3914</strain>
    </source>
</reference>
<evidence type="ECO:0000259" key="2">
    <source>
        <dbReference type="PROSITE" id="PS50943"/>
    </source>
</evidence>
<dbReference type="CDD" id="cd00093">
    <property type="entry name" value="HTH_XRE"/>
    <property type="match status" value="1"/>
</dbReference>
<proteinExistence type="predicted"/>
<evidence type="ECO:0000256" key="1">
    <source>
        <dbReference type="ARBA" id="ARBA00023125"/>
    </source>
</evidence>
<protein>
    <submittedName>
        <fullName evidence="3">Helix-turn-helix domain-containing protein</fullName>
    </submittedName>
</protein>
<feature type="domain" description="HTH cro/C1-type" evidence="2">
    <location>
        <begin position="6"/>
        <end position="60"/>
    </location>
</feature>
<evidence type="ECO:0000313" key="3">
    <source>
        <dbReference type="EMBL" id="HIZ74653.1"/>
    </source>
</evidence>
<dbReference type="PANTHER" id="PTHR46558">
    <property type="entry name" value="TRACRIPTIONAL REGULATORY PROTEIN-RELATED-RELATED"/>
    <property type="match status" value="1"/>
</dbReference>
<dbReference type="AlphaFoldDB" id="A0A9D2G7P4"/>
<dbReference type="GO" id="GO:0003677">
    <property type="term" value="F:DNA binding"/>
    <property type="evidence" value="ECO:0007669"/>
    <property type="project" value="UniProtKB-KW"/>
</dbReference>
<dbReference type="Gene3D" id="1.10.260.40">
    <property type="entry name" value="lambda repressor-like DNA-binding domains"/>
    <property type="match status" value="1"/>
</dbReference>
<dbReference type="InterPro" id="IPR010982">
    <property type="entry name" value="Lambda_DNA-bd_dom_sf"/>
</dbReference>
<keyword evidence="1" id="KW-0238">DNA-binding</keyword>
<dbReference type="Pfam" id="PF01381">
    <property type="entry name" value="HTH_3"/>
    <property type="match status" value="1"/>
</dbReference>
<dbReference type="SMART" id="SM00530">
    <property type="entry name" value="HTH_XRE"/>
    <property type="match status" value="1"/>
</dbReference>
<dbReference type="InterPro" id="IPR001387">
    <property type="entry name" value="Cro/C1-type_HTH"/>
</dbReference>
<name>A0A9D2G7P4_9FIRM</name>
<reference evidence="3" key="1">
    <citation type="journal article" date="2021" name="PeerJ">
        <title>Extensive microbial diversity within the chicken gut microbiome revealed by metagenomics and culture.</title>
        <authorList>
            <person name="Gilroy R."/>
            <person name="Ravi A."/>
            <person name="Getino M."/>
            <person name="Pursley I."/>
            <person name="Horton D.L."/>
            <person name="Alikhan N.F."/>
            <person name="Baker D."/>
            <person name="Gharbi K."/>
            <person name="Hall N."/>
            <person name="Watson M."/>
            <person name="Adriaenssens E.M."/>
            <person name="Foster-Nyarko E."/>
            <person name="Jarju S."/>
            <person name="Secka A."/>
            <person name="Antonio M."/>
            <person name="Oren A."/>
            <person name="Chaudhuri R.R."/>
            <person name="La Ragione R."/>
            <person name="Hildebrand F."/>
            <person name="Pallen M.J."/>
        </authorList>
    </citation>
    <scope>NUCLEOTIDE SEQUENCE</scope>
    <source>
        <strain evidence="3">CHK196-3914</strain>
    </source>
</reference>
<gene>
    <name evidence="3" type="ORF">H9723_05330</name>
</gene>
<accession>A0A9D2G7P4</accession>
<dbReference type="PANTHER" id="PTHR46558:SF13">
    <property type="entry name" value="HTH-TYPE TRANSCRIPTIONAL REGULATOR IMMR"/>
    <property type="match status" value="1"/>
</dbReference>
<organism evidence="3 4">
    <name type="scientific">Candidatus Mediterraneibacter stercoravium</name>
    <dbReference type="NCBI Taxonomy" id="2838685"/>
    <lineage>
        <taxon>Bacteria</taxon>
        <taxon>Bacillati</taxon>
        <taxon>Bacillota</taxon>
        <taxon>Clostridia</taxon>
        <taxon>Lachnospirales</taxon>
        <taxon>Lachnospiraceae</taxon>
        <taxon>Mediterraneibacter</taxon>
    </lineage>
</organism>
<dbReference type="PROSITE" id="PS50943">
    <property type="entry name" value="HTH_CROC1"/>
    <property type="match status" value="1"/>
</dbReference>
<evidence type="ECO:0000313" key="4">
    <source>
        <dbReference type="Proteomes" id="UP000824116"/>
    </source>
</evidence>
<comment type="caution">
    <text evidence="3">The sequence shown here is derived from an EMBL/GenBank/DDBJ whole genome shotgun (WGS) entry which is preliminary data.</text>
</comment>
<dbReference type="EMBL" id="DXAY01000128">
    <property type="protein sequence ID" value="HIZ74653.1"/>
    <property type="molecule type" value="Genomic_DNA"/>
</dbReference>
<sequence length="160" mass="18029">MLGEKLVILRKKYGYSQQEVADMLSVTRQTISNWECGQGAPSLDKAAELAGIYKVSLDDLAGNKVEVTAKEKKEKDLHVLKKLVGKTCLLECSDWDLLVMDEAVNELTGDLRVRVLDVNSEWIRIEYERRKEGTLFQKENVVRLIDLSMITGAAVEVAEE</sequence>
<dbReference type="Proteomes" id="UP000824116">
    <property type="component" value="Unassembled WGS sequence"/>
</dbReference>
<dbReference type="SUPFAM" id="SSF47413">
    <property type="entry name" value="lambda repressor-like DNA-binding domains"/>
    <property type="match status" value="1"/>
</dbReference>